<comment type="subcellular location">
    <subcellularLocation>
        <location evidence="1">Cell membrane</location>
        <topology evidence="1">Multi-pass membrane protein</topology>
    </subcellularLocation>
</comment>
<reference evidence="8 9" key="1">
    <citation type="submission" date="2019-04" db="EMBL/GenBank/DDBJ databases">
        <authorList>
            <person name="Feng G."/>
            <person name="Zhang J."/>
            <person name="Zhu H."/>
        </authorList>
    </citation>
    <scope>NUCLEOTIDE SEQUENCE [LARGE SCALE GENOMIC DNA]</scope>
    <source>
        <strain evidence="8 9">JCM 19491</strain>
    </source>
</reference>
<comment type="similarity">
    <text evidence="2">Belongs to the chromate ion transporter (CHR) (TC 2.A.51) family.</text>
</comment>
<comment type="caution">
    <text evidence="8">The sequence shown here is derived from an EMBL/GenBank/DDBJ whole genome shotgun (WGS) entry which is preliminary data.</text>
</comment>
<feature type="transmembrane region" description="Helical" evidence="7">
    <location>
        <begin position="296"/>
        <end position="318"/>
    </location>
</feature>
<feature type="transmembrane region" description="Helical" evidence="7">
    <location>
        <begin position="164"/>
        <end position="188"/>
    </location>
</feature>
<dbReference type="InterPro" id="IPR014047">
    <property type="entry name" value="Chr_Tranpt_l_chain"/>
</dbReference>
<keyword evidence="5 7" id="KW-1133">Transmembrane helix</keyword>
<feature type="transmembrane region" description="Helical" evidence="7">
    <location>
        <begin position="123"/>
        <end position="144"/>
    </location>
</feature>
<keyword evidence="6 7" id="KW-0472">Membrane</keyword>
<accession>A0A4Z0MMT9</accession>
<evidence type="ECO:0000256" key="6">
    <source>
        <dbReference type="ARBA" id="ARBA00023136"/>
    </source>
</evidence>
<dbReference type="GO" id="GO:0015109">
    <property type="term" value="F:chromate transmembrane transporter activity"/>
    <property type="evidence" value="ECO:0007669"/>
    <property type="project" value="InterPro"/>
</dbReference>
<evidence type="ECO:0000313" key="8">
    <source>
        <dbReference type="EMBL" id="TGD80696.1"/>
    </source>
</evidence>
<evidence type="ECO:0000256" key="4">
    <source>
        <dbReference type="ARBA" id="ARBA00022692"/>
    </source>
</evidence>
<evidence type="ECO:0000256" key="1">
    <source>
        <dbReference type="ARBA" id="ARBA00004651"/>
    </source>
</evidence>
<gene>
    <name evidence="8" type="primary">chrA</name>
    <name evidence="8" type="ORF">EU557_12810</name>
</gene>
<feature type="transmembrane region" description="Helical" evidence="7">
    <location>
        <begin position="330"/>
        <end position="354"/>
    </location>
</feature>
<dbReference type="InterPro" id="IPR003370">
    <property type="entry name" value="Chromate_transpt"/>
</dbReference>
<protein>
    <submittedName>
        <fullName evidence="8">Chromate efflux transporter</fullName>
    </submittedName>
</protein>
<sequence length="439" mass="47231">MESALPVASADAPAAAPVSFREAFRFWLKLGFISFGGPAGQIAIMHEYVVERRRWLEEDRFLHALNYCMLLPGPEAQQLATYIGWLLHGVRGGLVAGSLFVLPSVCMLLGLSWAYVAYGTVPAIAGLLYGLKPAVVAIVLGALLKIGEKALKTPLHVAVAGLSFLALFLGHLPFPVVVFGALLLGLVVQRWRPIGLGLPTSDSPGVTPAKASAGGRHWPMYIGKALIVALGLWVIPVVAAGLFTGDWAFWWQLTRFFSTAALVTFGGAYAVLPYVAQVAVEQFHWLTRLQMVDGLALGETTPGPLIMVLTFVGFMGAWQHGGHSVGWGAAGLLLTTFYTFLPSFFFIFVGAPLVERTRQDARVKAALSVVTGAVVGVILNLGIYLGQAVVWPQGIRTAPDWFCLVWVTLSILALRWGKVNLILWIGVSALAGLAYSWLL</sequence>
<feature type="transmembrane region" description="Helical" evidence="7">
    <location>
        <begin position="398"/>
        <end position="414"/>
    </location>
</feature>
<feature type="transmembrane region" description="Helical" evidence="7">
    <location>
        <begin position="94"/>
        <end position="116"/>
    </location>
</feature>
<dbReference type="GO" id="GO:0005886">
    <property type="term" value="C:plasma membrane"/>
    <property type="evidence" value="ECO:0007669"/>
    <property type="project" value="UniProtKB-SubCell"/>
</dbReference>
<dbReference type="PANTHER" id="PTHR33567:SF3">
    <property type="entry name" value="CHROMATE ION TRANSPORTER (EUROFUNG)"/>
    <property type="match status" value="1"/>
</dbReference>
<feature type="transmembrane region" description="Helical" evidence="7">
    <location>
        <begin position="225"/>
        <end position="250"/>
    </location>
</feature>
<keyword evidence="4 7" id="KW-0812">Transmembrane</keyword>
<feature type="transmembrane region" description="Helical" evidence="7">
    <location>
        <begin position="421"/>
        <end position="438"/>
    </location>
</feature>
<name>A0A4Z0MMT9_9BACT</name>
<evidence type="ECO:0000313" key="9">
    <source>
        <dbReference type="Proteomes" id="UP000298284"/>
    </source>
</evidence>
<dbReference type="AlphaFoldDB" id="A0A4Z0MMT9"/>
<dbReference type="EMBL" id="SRKZ01000003">
    <property type="protein sequence ID" value="TGD80696.1"/>
    <property type="molecule type" value="Genomic_DNA"/>
</dbReference>
<dbReference type="NCBIfam" id="TIGR00937">
    <property type="entry name" value="2A51"/>
    <property type="match status" value="1"/>
</dbReference>
<evidence type="ECO:0000256" key="7">
    <source>
        <dbReference type="SAM" id="Phobius"/>
    </source>
</evidence>
<dbReference type="PANTHER" id="PTHR33567">
    <property type="entry name" value="CHROMATE ION TRANSPORTER (EUROFUNG)"/>
    <property type="match status" value="1"/>
</dbReference>
<keyword evidence="9" id="KW-1185">Reference proteome</keyword>
<dbReference type="PIRSF" id="PIRSF004810">
    <property type="entry name" value="ChrA"/>
    <property type="match status" value="1"/>
</dbReference>
<evidence type="ECO:0000256" key="5">
    <source>
        <dbReference type="ARBA" id="ARBA00022989"/>
    </source>
</evidence>
<feature type="transmembrane region" description="Helical" evidence="7">
    <location>
        <begin position="366"/>
        <end position="386"/>
    </location>
</feature>
<keyword evidence="3" id="KW-1003">Cell membrane</keyword>
<evidence type="ECO:0000256" key="3">
    <source>
        <dbReference type="ARBA" id="ARBA00022475"/>
    </source>
</evidence>
<dbReference type="Proteomes" id="UP000298284">
    <property type="component" value="Unassembled WGS sequence"/>
</dbReference>
<dbReference type="RefSeq" id="WP_135530839.1">
    <property type="nucleotide sequence ID" value="NZ_SRKZ01000003.1"/>
</dbReference>
<evidence type="ECO:0000256" key="2">
    <source>
        <dbReference type="ARBA" id="ARBA00005262"/>
    </source>
</evidence>
<dbReference type="Pfam" id="PF02417">
    <property type="entry name" value="Chromate_transp"/>
    <property type="match status" value="2"/>
</dbReference>
<feature type="transmembrane region" description="Helical" evidence="7">
    <location>
        <begin position="256"/>
        <end position="275"/>
    </location>
</feature>
<organism evidence="8 9">
    <name type="scientific">Hymenobacter wooponensis</name>
    <dbReference type="NCBI Taxonomy" id="1525360"/>
    <lineage>
        <taxon>Bacteria</taxon>
        <taxon>Pseudomonadati</taxon>
        <taxon>Bacteroidota</taxon>
        <taxon>Cytophagia</taxon>
        <taxon>Cytophagales</taxon>
        <taxon>Hymenobacteraceae</taxon>
        <taxon>Hymenobacter</taxon>
    </lineage>
</organism>
<dbReference type="OrthoDB" id="9788907at2"/>
<proteinExistence type="inferred from homology"/>